<evidence type="ECO:0000256" key="11">
    <source>
        <dbReference type="RuleBase" id="RU004175"/>
    </source>
</evidence>
<comment type="caution">
    <text evidence="12">The sequence shown here is derived from an EMBL/GenBank/DDBJ whole genome shotgun (WGS) entry which is preliminary data.</text>
</comment>
<dbReference type="SUPFAM" id="SSF53720">
    <property type="entry name" value="ALDH-like"/>
    <property type="match status" value="1"/>
</dbReference>
<feature type="binding site" evidence="5 9">
    <location>
        <position position="358"/>
    </location>
    <ligand>
        <name>substrate</name>
    </ligand>
</feature>
<comment type="cofactor">
    <cofactor evidence="5 10">
        <name>Zn(2+)</name>
        <dbReference type="ChEBI" id="CHEBI:29105"/>
    </cofactor>
    <text evidence="5 10">Binds 1 zinc ion per subunit.</text>
</comment>
<dbReference type="PANTHER" id="PTHR21256:SF2">
    <property type="entry name" value="HISTIDINE BIOSYNTHESIS TRIFUNCTIONAL PROTEIN"/>
    <property type="match status" value="1"/>
</dbReference>
<evidence type="ECO:0000256" key="9">
    <source>
        <dbReference type="PIRSR" id="PIRSR000099-3"/>
    </source>
</evidence>
<dbReference type="FunFam" id="3.40.50.1980:FF:000001">
    <property type="entry name" value="Histidinol dehydrogenase"/>
    <property type="match status" value="1"/>
</dbReference>
<evidence type="ECO:0000256" key="3">
    <source>
        <dbReference type="ARBA" id="ARBA00022833"/>
    </source>
</evidence>
<dbReference type="Proteomes" id="UP000246278">
    <property type="component" value="Unassembled WGS sequence"/>
</dbReference>
<feature type="binding site" evidence="5 10">
    <location>
        <position position="417"/>
    </location>
    <ligand>
        <name>Zn(2+)</name>
        <dbReference type="ChEBI" id="CHEBI:29105"/>
    </ligand>
</feature>
<comment type="pathway">
    <text evidence="5">Amino-acid biosynthesis; L-histidine biosynthesis; L-histidine from 5-phospho-alpha-D-ribose 1-diphosphate: step 9/9.</text>
</comment>
<evidence type="ECO:0000256" key="6">
    <source>
        <dbReference type="PIRNR" id="PIRNR000099"/>
    </source>
</evidence>
<dbReference type="GO" id="GO:0004399">
    <property type="term" value="F:histidinol dehydrogenase activity"/>
    <property type="evidence" value="ECO:0007669"/>
    <property type="project" value="UniProtKB-UniRule"/>
</dbReference>
<dbReference type="InterPro" id="IPR016161">
    <property type="entry name" value="Ald_DH/histidinol_DH"/>
</dbReference>
<keyword evidence="3 5" id="KW-0862">Zinc</keyword>
<dbReference type="Pfam" id="PF00815">
    <property type="entry name" value="Histidinol_dh"/>
    <property type="match status" value="1"/>
</dbReference>
<feature type="binding site" evidence="5 9">
    <location>
        <position position="256"/>
    </location>
    <ligand>
        <name>substrate</name>
    </ligand>
</feature>
<dbReference type="NCBIfam" id="TIGR00069">
    <property type="entry name" value="hisD"/>
    <property type="match status" value="1"/>
</dbReference>
<evidence type="ECO:0000256" key="2">
    <source>
        <dbReference type="ARBA" id="ARBA00022723"/>
    </source>
</evidence>
<dbReference type="Gene3D" id="3.40.50.1980">
    <property type="entry name" value="Nitrogenase molybdenum iron protein domain"/>
    <property type="match status" value="2"/>
</dbReference>
<evidence type="ECO:0000256" key="5">
    <source>
        <dbReference type="HAMAP-Rule" id="MF_01024"/>
    </source>
</evidence>
<evidence type="ECO:0000256" key="10">
    <source>
        <dbReference type="PIRSR" id="PIRSR000099-4"/>
    </source>
</evidence>
<keyword evidence="5" id="KW-0368">Histidine biosynthesis</keyword>
<dbReference type="GO" id="GO:0008270">
    <property type="term" value="F:zinc ion binding"/>
    <property type="evidence" value="ECO:0007669"/>
    <property type="project" value="UniProtKB-UniRule"/>
</dbReference>
<gene>
    <name evidence="5 12" type="primary">hisD</name>
    <name evidence="12" type="ORF">CR164_10665</name>
</gene>
<dbReference type="RefSeq" id="WP_110023974.1">
    <property type="nucleotide sequence ID" value="NZ_PDNZ01000007.1"/>
</dbReference>
<sequence length="430" mass="47290">MLRLFTYAEEKSELQRHLSRTVTFEPEVREVVQEILTNIEKRGDKALFEYTEKFQGFKPGEITVSADLIEEAYRSADRDFVAILEEAYNNITAFHKHESERSFFYEGENRVILGQRVTPLERVMLYVPGGKAAYPSSLLMNVVPAQVAGVQEIFLTTPCDSEGRVSSHILAAAHVAGIDTIYKFGGAQAVAAFAFGTERVPKVDKITGPGNKYVALAKKEVFGHVSIDSIAGPSEVAVIADDSADPEFIVLDLFAQSEHDPDASSVLITDSSELAEAVKTLATEKVSAMQRSDIIQQALAANGAIVLTKDIREACEVSNMIAPEHLELHVRDSWEILPDLKHAGAIFMGSYSCESVGDYFAGPNHTLPTNGTARFFSPLSVRDFIKHTSLISYSKEQLGLSGEKIAQFADHENLQAHAEAVRARLRKLGR</sequence>
<proteinExistence type="inferred from homology"/>
<comment type="similarity">
    <text evidence="1 5 6 11">Belongs to the histidinol dehydrogenase family.</text>
</comment>
<dbReference type="CDD" id="cd06572">
    <property type="entry name" value="Histidinol_dh"/>
    <property type="match status" value="1"/>
</dbReference>
<evidence type="ECO:0000256" key="4">
    <source>
        <dbReference type="ARBA" id="ARBA00023002"/>
    </source>
</evidence>
<dbReference type="OrthoDB" id="9805269at2"/>
<keyword evidence="4 5" id="KW-0560">Oxidoreductase</keyword>
<dbReference type="FunFam" id="3.40.50.1980:FF:000026">
    <property type="entry name" value="Histidinol dehydrogenase"/>
    <property type="match status" value="1"/>
</dbReference>
<dbReference type="GO" id="GO:0005829">
    <property type="term" value="C:cytosol"/>
    <property type="evidence" value="ECO:0007669"/>
    <property type="project" value="TreeGrafter"/>
</dbReference>
<dbReference type="PANTHER" id="PTHR21256">
    <property type="entry name" value="HISTIDINOL DEHYDROGENASE HDH"/>
    <property type="match status" value="1"/>
</dbReference>
<organism evidence="12 13">
    <name type="scientific">Prosthecochloris marina</name>
    <dbReference type="NCBI Taxonomy" id="2017681"/>
    <lineage>
        <taxon>Bacteria</taxon>
        <taxon>Pseudomonadati</taxon>
        <taxon>Chlorobiota</taxon>
        <taxon>Chlorobiia</taxon>
        <taxon>Chlorobiales</taxon>
        <taxon>Chlorobiaceae</taxon>
        <taxon>Prosthecochloris</taxon>
    </lineage>
</organism>
<evidence type="ECO:0000256" key="1">
    <source>
        <dbReference type="ARBA" id="ARBA00010178"/>
    </source>
</evidence>
<dbReference type="EMBL" id="PDNZ01000007">
    <property type="protein sequence ID" value="PWW81480.1"/>
    <property type="molecule type" value="Genomic_DNA"/>
</dbReference>
<comment type="catalytic activity">
    <reaction evidence="5">
        <text>L-histidinol + 2 NAD(+) + H2O = L-histidine + 2 NADH + 3 H(+)</text>
        <dbReference type="Rhea" id="RHEA:20641"/>
        <dbReference type="ChEBI" id="CHEBI:15377"/>
        <dbReference type="ChEBI" id="CHEBI:15378"/>
        <dbReference type="ChEBI" id="CHEBI:57540"/>
        <dbReference type="ChEBI" id="CHEBI:57595"/>
        <dbReference type="ChEBI" id="CHEBI:57699"/>
        <dbReference type="ChEBI" id="CHEBI:57945"/>
        <dbReference type="EC" id="1.1.1.23"/>
    </reaction>
</comment>
<feature type="active site" description="Proton acceptor" evidence="5 7">
    <location>
        <position position="324"/>
    </location>
</feature>
<dbReference type="PRINTS" id="PR00083">
    <property type="entry name" value="HOLDHDRGNASE"/>
</dbReference>
<feature type="binding site" evidence="5 9">
    <location>
        <position position="325"/>
    </location>
    <ligand>
        <name>substrate</name>
    </ligand>
</feature>
<reference evidence="13" key="1">
    <citation type="submission" date="2017-10" db="EMBL/GenBank/DDBJ databases">
        <authorList>
            <person name="Gaisin V.A."/>
            <person name="Rysina M.S."/>
            <person name="Grouzdev D.S."/>
        </authorList>
    </citation>
    <scope>NUCLEOTIDE SEQUENCE [LARGE SCALE GENOMIC DNA]</scope>
    <source>
        <strain evidence="13">V1</strain>
    </source>
</reference>
<dbReference type="UniPathway" id="UPA00031">
    <property type="reaction ID" value="UER00014"/>
</dbReference>
<feature type="binding site" evidence="5 10">
    <location>
        <position position="259"/>
    </location>
    <ligand>
        <name>Zn(2+)</name>
        <dbReference type="ChEBI" id="CHEBI:29105"/>
    </ligand>
</feature>
<dbReference type="EC" id="1.1.1.23" evidence="5"/>
<evidence type="ECO:0000256" key="8">
    <source>
        <dbReference type="PIRSR" id="PIRSR000099-2"/>
    </source>
</evidence>
<accession>A0A317T5G4</accession>
<dbReference type="AlphaFoldDB" id="A0A317T5G4"/>
<keyword evidence="5" id="KW-0028">Amino-acid biosynthesis</keyword>
<feature type="binding site" evidence="5 10">
    <location>
        <position position="256"/>
    </location>
    <ligand>
        <name>Zn(2+)</name>
        <dbReference type="ChEBI" id="CHEBI:29105"/>
    </ligand>
</feature>
<feature type="active site" description="Proton acceptor" evidence="5 7">
    <location>
        <position position="325"/>
    </location>
</feature>
<feature type="binding site" evidence="5 9">
    <location>
        <position position="259"/>
    </location>
    <ligand>
        <name>substrate</name>
    </ligand>
</feature>
<keyword evidence="13" id="KW-1185">Reference proteome</keyword>
<feature type="binding site" evidence="5 9">
    <location>
        <position position="234"/>
    </location>
    <ligand>
        <name>substrate</name>
    </ligand>
</feature>
<dbReference type="PIRSF" id="PIRSF000099">
    <property type="entry name" value="Histidinol_dh"/>
    <property type="match status" value="1"/>
</dbReference>
<dbReference type="InterPro" id="IPR001692">
    <property type="entry name" value="Histidinol_DH_CS"/>
</dbReference>
<dbReference type="PROSITE" id="PS00611">
    <property type="entry name" value="HISOL_DEHYDROGENASE"/>
    <property type="match status" value="1"/>
</dbReference>
<name>A0A317T5G4_9CHLB</name>
<feature type="binding site" evidence="5 9">
    <location>
        <position position="412"/>
    </location>
    <ligand>
        <name>substrate</name>
    </ligand>
</feature>
<feature type="binding site" evidence="5 10">
    <location>
        <position position="358"/>
    </location>
    <ligand>
        <name>Zn(2+)</name>
        <dbReference type="ChEBI" id="CHEBI:29105"/>
    </ligand>
</feature>
<protein>
    <recommendedName>
        <fullName evidence="5">Histidinol dehydrogenase</fullName>
        <shortName evidence="5">HDH</shortName>
        <ecNumber evidence="5">1.1.1.23</ecNumber>
    </recommendedName>
</protein>
<feature type="binding site" evidence="5 8">
    <location>
        <position position="188"/>
    </location>
    <ligand>
        <name>NAD(+)</name>
        <dbReference type="ChEBI" id="CHEBI:57540"/>
    </ligand>
</feature>
<dbReference type="HAMAP" id="MF_01024">
    <property type="entry name" value="HisD"/>
    <property type="match status" value="1"/>
</dbReference>
<evidence type="ECO:0000313" key="13">
    <source>
        <dbReference type="Proteomes" id="UP000246278"/>
    </source>
</evidence>
<feature type="binding site" evidence="5 9">
    <location>
        <position position="417"/>
    </location>
    <ligand>
        <name>substrate</name>
    </ligand>
</feature>
<dbReference type="InterPro" id="IPR012131">
    <property type="entry name" value="Hstdl_DH"/>
</dbReference>
<feature type="binding site" evidence="5 8">
    <location>
        <position position="211"/>
    </location>
    <ligand>
        <name>NAD(+)</name>
        <dbReference type="ChEBI" id="CHEBI:57540"/>
    </ligand>
</feature>
<evidence type="ECO:0000256" key="7">
    <source>
        <dbReference type="PIRSR" id="PIRSR000099-1"/>
    </source>
</evidence>
<evidence type="ECO:0000313" key="12">
    <source>
        <dbReference type="EMBL" id="PWW81480.1"/>
    </source>
</evidence>
<dbReference type="InterPro" id="IPR022695">
    <property type="entry name" value="Histidinol_DH_monofunct"/>
</dbReference>
<dbReference type="GO" id="GO:0000105">
    <property type="term" value="P:L-histidine biosynthetic process"/>
    <property type="evidence" value="ECO:0007669"/>
    <property type="project" value="UniProtKB-UniRule"/>
</dbReference>
<keyword evidence="2 5" id="KW-0479">Metal-binding</keyword>
<comment type="function">
    <text evidence="5">Catalyzes the sequential NAD-dependent oxidations of L-histidinol to L-histidinaldehyde and then to L-histidine.</text>
</comment>
<keyword evidence="5 8" id="KW-0520">NAD</keyword>
<dbReference type="Gene3D" id="1.20.5.1300">
    <property type="match status" value="1"/>
</dbReference>
<feature type="binding site" evidence="5 8">
    <location>
        <position position="126"/>
    </location>
    <ligand>
        <name>NAD(+)</name>
        <dbReference type="ChEBI" id="CHEBI:57540"/>
    </ligand>
</feature>
<dbReference type="GO" id="GO:0051287">
    <property type="term" value="F:NAD binding"/>
    <property type="evidence" value="ECO:0007669"/>
    <property type="project" value="InterPro"/>
</dbReference>